<evidence type="ECO:0000256" key="17">
    <source>
        <dbReference type="ARBA" id="ARBA00039101"/>
    </source>
</evidence>
<dbReference type="Pfam" id="PF01266">
    <property type="entry name" value="DAO"/>
    <property type="match status" value="1"/>
</dbReference>
<evidence type="ECO:0000256" key="1">
    <source>
        <dbReference type="ARBA" id="ARBA00001974"/>
    </source>
</evidence>
<reference evidence="31" key="1">
    <citation type="submission" date="2025-08" db="UniProtKB">
        <authorList>
            <consortium name="Ensembl"/>
        </authorList>
    </citation>
    <scope>IDENTIFICATION</scope>
</reference>
<keyword evidence="32" id="KW-1185">Reference proteome</keyword>
<dbReference type="GO" id="GO:0005782">
    <property type="term" value="C:peroxisomal matrix"/>
    <property type="evidence" value="ECO:0007669"/>
    <property type="project" value="UniProtKB-SubCell"/>
</dbReference>
<evidence type="ECO:0000256" key="6">
    <source>
        <dbReference type="ARBA" id="ARBA00022490"/>
    </source>
</evidence>
<keyword evidence="6" id="KW-0963">Cytoplasm</keyword>
<dbReference type="GO" id="GO:0005829">
    <property type="term" value="C:cytosol"/>
    <property type="evidence" value="ECO:0007669"/>
    <property type="project" value="UniProtKB-SubCell"/>
</dbReference>
<dbReference type="SUPFAM" id="SSF51971">
    <property type="entry name" value="Nucleotide-binding domain"/>
    <property type="match status" value="1"/>
</dbReference>
<evidence type="ECO:0000256" key="3">
    <source>
        <dbReference type="ARBA" id="ARBA00004514"/>
    </source>
</evidence>
<evidence type="ECO:0000256" key="11">
    <source>
        <dbReference type="ARBA" id="ARBA00022827"/>
    </source>
</evidence>
<evidence type="ECO:0000256" key="27">
    <source>
        <dbReference type="ARBA" id="ARBA00049123"/>
    </source>
</evidence>
<dbReference type="FunFam" id="3.30.9.10:FF:000004">
    <property type="entry name" value="D-amino-acid oxidase"/>
    <property type="match status" value="1"/>
</dbReference>
<accession>A0A8B9ZXY2</accession>
<keyword evidence="11" id="KW-0274">FAD</keyword>
<evidence type="ECO:0000256" key="22">
    <source>
        <dbReference type="ARBA" id="ARBA00048252"/>
    </source>
</evidence>
<evidence type="ECO:0000256" key="7">
    <source>
        <dbReference type="ARBA" id="ARBA00022525"/>
    </source>
</evidence>
<evidence type="ECO:0000256" key="29">
    <source>
        <dbReference type="ARBA" id="ARBA00049287"/>
    </source>
</evidence>
<dbReference type="GO" id="GO:0048786">
    <property type="term" value="C:presynaptic active zone"/>
    <property type="evidence" value="ECO:0007669"/>
    <property type="project" value="UniProtKB-SubCell"/>
</dbReference>
<dbReference type="Gene3D" id="3.30.9.10">
    <property type="entry name" value="D-Amino Acid Oxidase, subunit A, domain 2"/>
    <property type="match status" value="1"/>
</dbReference>
<dbReference type="PANTHER" id="PTHR11530">
    <property type="entry name" value="D-AMINO ACID OXIDASE"/>
    <property type="match status" value="1"/>
</dbReference>
<keyword evidence="9" id="KW-0285">Flavoprotein</keyword>
<dbReference type="Proteomes" id="UP000694549">
    <property type="component" value="Unplaced"/>
</dbReference>
<evidence type="ECO:0000256" key="5">
    <source>
        <dbReference type="ARBA" id="ARBA00006730"/>
    </source>
</evidence>
<comment type="catalytic activity">
    <reaction evidence="28">
        <text>D-valine + O2 + H2O = 3-methyl-2-oxobutanoate + H2O2 + NH4(+)</text>
        <dbReference type="Rhea" id="RHEA:78203"/>
        <dbReference type="ChEBI" id="CHEBI:11851"/>
        <dbReference type="ChEBI" id="CHEBI:15377"/>
        <dbReference type="ChEBI" id="CHEBI:15379"/>
        <dbReference type="ChEBI" id="CHEBI:16240"/>
        <dbReference type="ChEBI" id="CHEBI:28938"/>
        <dbReference type="ChEBI" id="CHEBI:74338"/>
    </reaction>
    <physiologicalReaction direction="left-to-right" evidence="28">
        <dbReference type="Rhea" id="RHEA:78204"/>
    </physiologicalReaction>
</comment>
<dbReference type="GO" id="GO:0003884">
    <property type="term" value="F:D-amino-acid oxidase activity"/>
    <property type="evidence" value="ECO:0007669"/>
    <property type="project" value="UniProtKB-EC"/>
</dbReference>
<evidence type="ECO:0000256" key="8">
    <source>
        <dbReference type="ARBA" id="ARBA00022553"/>
    </source>
</evidence>
<feature type="domain" description="FAD dependent oxidoreductase" evidence="30">
    <location>
        <begin position="106"/>
        <end position="260"/>
    </location>
</feature>
<dbReference type="GO" id="GO:0005576">
    <property type="term" value="C:extracellular region"/>
    <property type="evidence" value="ECO:0007669"/>
    <property type="project" value="UniProtKB-SubCell"/>
</dbReference>
<evidence type="ECO:0000256" key="21">
    <source>
        <dbReference type="ARBA" id="ARBA00048079"/>
    </source>
</evidence>
<comment type="catalytic activity">
    <reaction evidence="26">
        <text>D-lysine + O2 + H2O = 6-amino-2-oxohexanoate + H2O2 + NH4(+)</text>
        <dbReference type="Rhea" id="RHEA:37583"/>
        <dbReference type="ChEBI" id="CHEBI:15377"/>
        <dbReference type="ChEBI" id="CHEBI:15379"/>
        <dbReference type="ChEBI" id="CHEBI:16240"/>
        <dbReference type="ChEBI" id="CHEBI:28938"/>
        <dbReference type="ChEBI" id="CHEBI:32557"/>
        <dbReference type="ChEBI" id="CHEBI:58183"/>
        <dbReference type="EC" id="1.4.3.3"/>
    </reaction>
    <physiologicalReaction direction="left-to-right" evidence="26">
        <dbReference type="Rhea" id="RHEA:37584"/>
    </physiologicalReaction>
</comment>
<comment type="catalytic activity">
    <reaction evidence="29">
        <text>D-leucine + O2 + H2O = 4-methyl-2-oxopentanoate + H2O2 + NH4(+)</text>
        <dbReference type="Rhea" id="RHEA:78211"/>
        <dbReference type="ChEBI" id="CHEBI:15377"/>
        <dbReference type="ChEBI" id="CHEBI:15379"/>
        <dbReference type="ChEBI" id="CHEBI:16240"/>
        <dbReference type="ChEBI" id="CHEBI:17865"/>
        <dbReference type="ChEBI" id="CHEBI:28938"/>
        <dbReference type="ChEBI" id="CHEBI:143079"/>
    </reaction>
    <physiologicalReaction direction="left-to-right" evidence="29">
        <dbReference type="Rhea" id="RHEA:78212"/>
    </physiologicalReaction>
</comment>
<evidence type="ECO:0000256" key="20">
    <source>
        <dbReference type="ARBA" id="ARBA00047579"/>
    </source>
</evidence>
<keyword evidence="13" id="KW-0770">Synapse</keyword>
<evidence type="ECO:0000259" key="30">
    <source>
        <dbReference type="Pfam" id="PF01266"/>
    </source>
</evidence>
<evidence type="ECO:0000256" key="10">
    <source>
        <dbReference type="ARBA" id="ARBA00022799"/>
    </source>
</evidence>
<sequence>MFAQGVDVVINCSGVRAGELQPDPALQPARGQVLKVRLCLHHIHPPGRAPRSPLTSCLPPPGAGPVGEALPTARRGHGAGTWSPLGQLPRAAHHAVSDFWQMFAQGVDVVINCSGVRAGELQPDPALQPARGQVLKVQAPWVKHFVITHDMDSGIYNSPYVIPGEFTVLGGIFQPGNWNEENSAQDHKTIWERCCKLLPSLQKAKIVEEWSGLRPARPRVRLERETLRHGHSQAEVIHNYGHGGFGITIHWGCAMAAARLLGSILQEKQLAGPPQSHL</sequence>
<keyword evidence="14" id="KW-0576">Peroxisome</keyword>
<evidence type="ECO:0000256" key="4">
    <source>
        <dbReference type="ARBA" id="ARBA00004613"/>
    </source>
</evidence>
<comment type="cofactor">
    <cofactor evidence="1">
        <name>FAD</name>
        <dbReference type="ChEBI" id="CHEBI:57692"/>
    </cofactor>
</comment>
<evidence type="ECO:0000256" key="18">
    <source>
        <dbReference type="ARBA" id="ARBA00039751"/>
    </source>
</evidence>
<evidence type="ECO:0000256" key="15">
    <source>
        <dbReference type="ARBA" id="ARBA00023273"/>
    </source>
</evidence>
<keyword evidence="12" id="KW-0560">Oxidoreductase</keyword>
<evidence type="ECO:0000256" key="13">
    <source>
        <dbReference type="ARBA" id="ARBA00023018"/>
    </source>
</evidence>
<dbReference type="GO" id="GO:0036088">
    <property type="term" value="P:D-serine catabolic process"/>
    <property type="evidence" value="ECO:0007669"/>
    <property type="project" value="TreeGrafter"/>
</dbReference>
<keyword evidence="7" id="KW-0964">Secreted</keyword>
<dbReference type="Ensembl" id="ENSAZOT00000024635.1">
    <property type="protein sequence ID" value="ENSAZOP00000022938.1"/>
    <property type="gene ID" value="ENSAZOG00000014826.1"/>
</dbReference>
<dbReference type="InterPro" id="IPR006181">
    <property type="entry name" value="D-amino_acid_oxidase_CS"/>
</dbReference>
<dbReference type="EC" id="1.4.3.3" evidence="17"/>
<comment type="catalytic activity">
    <reaction evidence="24">
        <text>D-serine + O2 + H2O = 3-hydroxypyruvate + H2O2 + NH4(+)</text>
        <dbReference type="Rhea" id="RHEA:70951"/>
        <dbReference type="ChEBI" id="CHEBI:15377"/>
        <dbReference type="ChEBI" id="CHEBI:15379"/>
        <dbReference type="ChEBI" id="CHEBI:16240"/>
        <dbReference type="ChEBI" id="CHEBI:17180"/>
        <dbReference type="ChEBI" id="CHEBI:28938"/>
        <dbReference type="ChEBI" id="CHEBI:35247"/>
    </reaction>
    <physiologicalReaction direction="left-to-right" evidence="24">
        <dbReference type="Rhea" id="RHEA:70952"/>
    </physiologicalReaction>
</comment>
<comment type="catalytic activity">
    <reaction evidence="25">
        <text>D-alanine + O2 + H2O = pyruvate + H2O2 + NH4(+)</text>
        <dbReference type="Rhea" id="RHEA:22688"/>
        <dbReference type="ChEBI" id="CHEBI:15361"/>
        <dbReference type="ChEBI" id="CHEBI:15377"/>
        <dbReference type="ChEBI" id="CHEBI:15379"/>
        <dbReference type="ChEBI" id="CHEBI:16240"/>
        <dbReference type="ChEBI" id="CHEBI:28938"/>
        <dbReference type="ChEBI" id="CHEBI:57416"/>
    </reaction>
    <physiologicalReaction direction="left-to-right" evidence="25">
        <dbReference type="Rhea" id="RHEA:22689"/>
    </physiologicalReaction>
</comment>
<protein>
    <recommendedName>
        <fullName evidence="18">D-amino-acid oxidase</fullName>
        <ecNumber evidence="17">1.4.3.3</ecNumber>
    </recommendedName>
</protein>
<dbReference type="GO" id="GO:0006562">
    <property type="term" value="P:L-proline catabolic process"/>
    <property type="evidence" value="ECO:0007669"/>
    <property type="project" value="TreeGrafter"/>
</dbReference>
<comment type="catalytic activity">
    <reaction evidence="19">
        <text>D-proline + O2 = 1-pyrroline-2-carboxylate + H2O2</text>
        <dbReference type="Rhea" id="RHEA:78259"/>
        <dbReference type="ChEBI" id="CHEBI:15379"/>
        <dbReference type="ChEBI" id="CHEBI:16240"/>
        <dbReference type="ChEBI" id="CHEBI:39785"/>
        <dbReference type="ChEBI" id="CHEBI:57726"/>
    </reaction>
    <physiologicalReaction direction="left-to-right" evidence="19">
        <dbReference type="Rhea" id="RHEA:78260"/>
    </physiologicalReaction>
</comment>
<comment type="catalytic activity">
    <reaction evidence="21">
        <text>D-dopa + O2 + H2O = 3-(3,4-dihydroxyphenyl)pyruvate + H2O2 + NH4(+)</text>
        <dbReference type="Rhea" id="RHEA:70971"/>
        <dbReference type="ChEBI" id="CHEBI:15377"/>
        <dbReference type="ChEBI" id="CHEBI:15379"/>
        <dbReference type="ChEBI" id="CHEBI:16240"/>
        <dbReference type="ChEBI" id="CHEBI:28938"/>
        <dbReference type="ChEBI" id="CHEBI:29055"/>
        <dbReference type="ChEBI" id="CHEBI:149689"/>
    </reaction>
    <physiologicalReaction direction="left-to-right" evidence="21">
        <dbReference type="Rhea" id="RHEA:70972"/>
    </physiologicalReaction>
</comment>
<dbReference type="PANTHER" id="PTHR11530:SF15">
    <property type="entry name" value="D-AMINO-ACID OXIDASE"/>
    <property type="match status" value="1"/>
</dbReference>
<evidence type="ECO:0000256" key="28">
    <source>
        <dbReference type="ARBA" id="ARBA00049182"/>
    </source>
</evidence>
<dbReference type="InterPro" id="IPR023209">
    <property type="entry name" value="DAO"/>
</dbReference>
<evidence type="ECO:0000313" key="32">
    <source>
        <dbReference type="Proteomes" id="UP000694549"/>
    </source>
</evidence>
<keyword evidence="15" id="KW-0966">Cell projection</keyword>
<dbReference type="GO" id="GO:0071949">
    <property type="term" value="F:FAD binding"/>
    <property type="evidence" value="ECO:0007669"/>
    <property type="project" value="InterPro"/>
</dbReference>
<evidence type="ECO:0000256" key="12">
    <source>
        <dbReference type="ARBA" id="ARBA00023002"/>
    </source>
</evidence>
<proteinExistence type="inferred from homology"/>
<dbReference type="AlphaFoldDB" id="A0A8B9ZXY2"/>
<comment type="similarity">
    <text evidence="5">Belongs to the DAMOX/DASOX family.</text>
</comment>
<dbReference type="PROSITE" id="PS00677">
    <property type="entry name" value="DAO"/>
    <property type="match status" value="1"/>
</dbReference>
<evidence type="ECO:0000256" key="14">
    <source>
        <dbReference type="ARBA" id="ARBA00023140"/>
    </source>
</evidence>
<dbReference type="SUPFAM" id="SSF54373">
    <property type="entry name" value="FAD-linked reductases, C-terminal domain"/>
    <property type="match status" value="1"/>
</dbReference>
<comment type="catalytic activity">
    <reaction evidence="27">
        <text>D-cysteine + O2 + H2O = 2-oxo-3-sulfanylpropanoate + H2O2 + NH4(+)</text>
        <dbReference type="Rhea" id="RHEA:78791"/>
        <dbReference type="ChEBI" id="CHEBI:15377"/>
        <dbReference type="ChEBI" id="CHEBI:15379"/>
        <dbReference type="ChEBI" id="CHEBI:16240"/>
        <dbReference type="ChEBI" id="CHEBI:28938"/>
        <dbReference type="ChEBI" id="CHEBI:35236"/>
        <dbReference type="ChEBI" id="CHEBI:57678"/>
    </reaction>
    <physiologicalReaction direction="left-to-right" evidence="27">
        <dbReference type="Rhea" id="RHEA:78792"/>
    </physiologicalReaction>
</comment>
<keyword evidence="8" id="KW-0597">Phosphoprotein</keyword>
<evidence type="ECO:0000256" key="24">
    <source>
        <dbReference type="ARBA" id="ARBA00048643"/>
    </source>
</evidence>
<name>A0A8B9ZXY2_9AVES</name>
<evidence type="ECO:0000313" key="31">
    <source>
        <dbReference type="Ensembl" id="ENSAZOP00000022938.1"/>
    </source>
</evidence>
<reference evidence="31" key="2">
    <citation type="submission" date="2025-09" db="UniProtKB">
        <authorList>
            <consortium name="Ensembl"/>
        </authorList>
    </citation>
    <scope>IDENTIFICATION</scope>
</reference>
<dbReference type="InterPro" id="IPR006076">
    <property type="entry name" value="FAD-dep_OxRdtase"/>
</dbReference>
<comment type="subcellular location">
    <subcellularLocation>
        <location evidence="3">Cytoplasm</location>
        <location evidence="3">Cytosol</location>
    </subcellularLocation>
    <subcellularLocation>
        <location evidence="2">Peroxisome matrix</location>
    </subcellularLocation>
    <subcellularLocation>
        <location evidence="16">Presynaptic active zone</location>
    </subcellularLocation>
    <subcellularLocation>
        <location evidence="4">Secreted</location>
    </subcellularLocation>
</comment>
<evidence type="ECO:0000256" key="23">
    <source>
        <dbReference type="ARBA" id="ARBA00048401"/>
    </source>
</evidence>
<evidence type="ECO:0000256" key="19">
    <source>
        <dbReference type="ARBA" id="ARBA00044716"/>
    </source>
</evidence>
<evidence type="ECO:0000256" key="25">
    <source>
        <dbReference type="ARBA" id="ARBA00048711"/>
    </source>
</evidence>
<comment type="catalytic activity">
    <reaction evidence="23">
        <text>D-methionine + O2 + H2O = 4-methylsulfanyl-2-oxobutanoate + H2O2 + NH4(+)</text>
        <dbReference type="Rhea" id="RHEA:78207"/>
        <dbReference type="ChEBI" id="CHEBI:15377"/>
        <dbReference type="ChEBI" id="CHEBI:15379"/>
        <dbReference type="ChEBI" id="CHEBI:16240"/>
        <dbReference type="ChEBI" id="CHEBI:16723"/>
        <dbReference type="ChEBI" id="CHEBI:28938"/>
        <dbReference type="ChEBI" id="CHEBI:57932"/>
    </reaction>
    <physiologicalReaction direction="left-to-right" evidence="23">
        <dbReference type="Rhea" id="RHEA:78208"/>
    </physiologicalReaction>
</comment>
<comment type="catalytic activity">
    <reaction evidence="20">
        <text>D-tryptophan + O2 + H2O = indole-3-pyruvate + H2O2 + NH4(+)</text>
        <dbReference type="Rhea" id="RHEA:78247"/>
        <dbReference type="ChEBI" id="CHEBI:15377"/>
        <dbReference type="ChEBI" id="CHEBI:15379"/>
        <dbReference type="ChEBI" id="CHEBI:16240"/>
        <dbReference type="ChEBI" id="CHEBI:17640"/>
        <dbReference type="ChEBI" id="CHEBI:28938"/>
        <dbReference type="ChEBI" id="CHEBI:57719"/>
    </reaction>
    <physiologicalReaction direction="left-to-right" evidence="20">
        <dbReference type="Rhea" id="RHEA:78248"/>
    </physiologicalReaction>
</comment>
<dbReference type="GO" id="GO:0055130">
    <property type="term" value="P:D-alanine catabolic process"/>
    <property type="evidence" value="ECO:0007669"/>
    <property type="project" value="TreeGrafter"/>
</dbReference>
<comment type="catalytic activity">
    <reaction evidence="22">
        <text>D-phenylalanine + O2 + H2O = 3-phenylpyruvate + H2O2 + NH4(+)</text>
        <dbReference type="Rhea" id="RHEA:70963"/>
        <dbReference type="ChEBI" id="CHEBI:15377"/>
        <dbReference type="ChEBI" id="CHEBI:15379"/>
        <dbReference type="ChEBI" id="CHEBI:16240"/>
        <dbReference type="ChEBI" id="CHEBI:18005"/>
        <dbReference type="ChEBI" id="CHEBI:28938"/>
        <dbReference type="ChEBI" id="CHEBI:57981"/>
    </reaction>
    <physiologicalReaction direction="left-to-right" evidence="22">
        <dbReference type="Rhea" id="RHEA:70964"/>
    </physiologicalReaction>
</comment>
<evidence type="ECO:0000256" key="2">
    <source>
        <dbReference type="ARBA" id="ARBA00004253"/>
    </source>
</evidence>
<keyword evidence="10" id="KW-0702">S-nitrosylation</keyword>
<evidence type="ECO:0000256" key="16">
    <source>
        <dbReference type="ARBA" id="ARBA00034101"/>
    </source>
</evidence>
<evidence type="ECO:0000256" key="9">
    <source>
        <dbReference type="ARBA" id="ARBA00022630"/>
    </source>
</evidence>
<evidence type="ECO:0000256" key="26">
    <source>
        <dbReference type="ARBA" id="ARBA00048747"/>
    </source>
</evidence>
<organism evidence="31 32">
    <name type="scientific">Anas zonorhyncha</name>
    <name type="common">Eastern spot-billed duck</name>
    <dbReference type="NCBI Taxonomy" id="75864"/>
    <lineage>
        <taxon>Eukaryota</taxon>
        <taxon>Metazoa</taxon>
        <taxon>Chordata</taxon>
        <taxon>Craniata</taxon>
        <taxon>Vertebrata</taxon>
        <taxon>Euteleostomi</taxon>
        <taxon>Archelosauria</taxon>
        <taxon>Archosauria</taxon>
        <taxon>Dinosauria</taxon>
        <taxon>Saurischia</taxon>
        <taxon>Theropoda</taxon>
        <taxon>Coelurosauria</taxon>
        <taxon>Aves</taxon>
        <taxon>Neognathae</taxon>
        <taxon>Galloanserae</taxon>
        <taxon>Anseriformes</taxon>
        <taxon>Anatidae</taxon>
        <taxon>Anatinae</taxon>
        <taxon>Anas</taxon>
    </lineage>
</organism>